<reference evidence="1 2" key="1">
    <citation type="submission" date="2017-10" db="EMBL/GenBank/DDBJ databases">
        <title>Sequencing the genomes of 1000 actinobacteria strains.</title>
        <authorList>
            <person name="Klenk H.-P."/>
        </authorList>
    </citation>
    <scope>NUCLEOTIDE SEQUENCE [LARGE SCALE GENOMIC DNA]</scope>
    <source>
        <strain evidence="1 2">DSM 21801</strain>
    </source>
</reference>
<comment type="caution">
    <text evidence="1">The sequence shown here is derived from an EMBL/GenBank/DDBJ whole genome shotgun (WGS) entry which is preliminary data.</text>
</comment>
<sequence length="199" mass="21202">MWGRLGGSLLLMWVITADQIGSRRGSDLVPAALDLLDAVPTTLPFTRTVGDELQGVVPTAADALRATLVLVRDGRWSVGIGGGEVRLAGESRASDGPAFVRARAAVERAKGRRPPVPVALEDPRSGRLEPLLHLLAAVVGERSEASWRVVDLLETGATGVDVAKALDITPQAVSWHRRASLWDTEVRARHALAELMDAA</sequence>
<evidence type="ECO:0000313" key="2">
    <source>
        <dbReference type="Proteomes" id="UP000224915"/>
    </source>
</evidence>
<dbReference type="Proteomes" id="UP000224915">
    <property type="component" value="Unassembled WGS sequence"/>
</dbReference>
<accession>A0A2A9D052</accession>
<protein>
    <recommendedName>
        <fullName evidence="3">SatD family protein</fullName>
    </recommendedName>
</protein>
<organism evidence="1 2">
    <name type="scientific">Serinibacter salmoneus</name>
    <dbReference type="NCBI Taxonomy" id="556530"/>
    <lineage>
        <taxon>Bacteria</taxon>
        <taxon>Bacillati</taxon>
        <taxon>Actinomycetota</taxon>
        <taxon>Actinomycetes</taxon>
        <taxon>Micrococcales</taxon>
        <taxon>Beutenbergiaceae</taxon>
        <taxon>Serinibacter</taxon>
    </lineage>
</organism>
<proteinExistence type="predicted"/>
<gene>
    <name evidence="1" type="ORF">ATL40_1203</name>
</gene>
<keyword evidence="2" id="KW-1185">Reference proteome</keyword>
<name>A0A2A9D052_9MICO</name>
<evidence type="ECO:0008006" key="3">
    <source>
        <dbReference type="Google" id="ProtNLM"/>
    </source>
</evidence>
<evidence type="ECO:0000313" key="1">
    <source>
        <dbReference type="EMBL" id="PFG19635.1"/>
    </source>
</evidence>
<dbReference type="EMBL" id="PDJD01000001">
    <property type="protein sequence ID" value="PFG19635.1"/>
    <property type="molecule type" value="Genomic_DNA"/>
</dbReference>
<dbReference type="AlphaFoldDB" id="A0A2A9D052"/>